<evidence type="ECO:0000313" key="14">
    <source>
        <dbReference type="Ensembl" id="ENSCCRP00015120844.1"/>
    </source>
</evidence>
<keyword evidence="9 11" id="KW-0675">Receptor</keyword>
<keyword evidence="7 11" id="KW-0238">DNA-binding</keyword>
<evidence type="ECO:0000256" key="3">
    <source>
        <dbReference type="ARBA" id="ARBA00022723"/>
    </source>
</evidence>
<dbReference type="PROSITE" id="PS51843">
    <property type="entry name" value="NR_LBD"/>
    <property type="match status" value="1"/>
</dbReference>
<dbReference type="AlphaFoldDB" id="A0A8C2GUZ2"/>
<dbReference type="SUPFAM" id="SSF57716">
    <property type="entry name" value="Glucocorticoid receptor-like (DNA-binding domain)"/>
    <property type="match status" value="1"/>
</dbReference>
<dbReference type="FunFam" id="1.10.565.10:FF:000012">
    <property type="entry name" value="Nuclear receptor subfamily 2 group C member 1"/>
    <property type="match status" value="1"/>
</dbReference>
<dbReference type="Gene3D" id="1.10.565.10">
    <property type="entry name" value="Retinoid X Receptor"/>
    <property type="match status" value="1"/>
</dbReference>
<evidence type="ECO:0000256" key="1">
    <source>
        <dbReference type="ARBA" id="ARBA00004123"/>
    </source>
</evidence>
<evidence type="ECO:0000259" key="12">
    <source>
        <dbReference type="PROSITE" id="PS51030"/>
    </source>
</evidence>
<dbReference type="PROSITE" id="PS51030">
    <property type="entry name" value="NUCLEAR_REC_DBD_2"/>
    <property type="match status" value="1"/>
</dbReference>
<keyword evidence="6 11" id="KW-0805">Transcription regulation</keyword>
<evidence type="ECO:0000256" key="4">
    <source>
        <dbReference type="ARBA" id="ARBA00022771"/>
    </source>
</evidence>
<dbReference type="InterPro" id="IPR035500">
    <property type="entry name" value="NHR-like_dom_sf"/>
</dbReference>
<proteinExistence type="inferred from homology"/>
<dbReference type="GO" id="GO:0003700">
    <property type="term" value="F:DNA-binding transcription factor activity"/>
    <property type="evidence" value="ECO:0007669"/>
    <property type="project" value="InterPro"/>
</dbReference>
<dbReference type="Pfam" id="PF00104">
    <property type="entry name" value="Hormone_recep"/>
    <property type="match status" value="1"/>
</dbReference>
<dbReference type="CDD" id="cd06967">
    <property type="entry name" value="NR_DBD_TR2_like"/>
    <property type="match status" value="1"/>
</dbReference>
<keyword evidence="10 11" id="KW-0539">Nucleus</keyword>
<dbReference type="Pfam" id="PF00105">
    <property type="entry name" value="zf-C4"/>
    <property type="match status" value="1"/>
</dbReference>
<dbReference type="InterPro" id="IPR048246">
    <property type="entry name" value="NR2C1/2-like_LBD"/>
</dbReference>
<dbReference type="InterPro" id="IPR001723">
    <property type="entry name" value="Nuclear_hrmn_rcpt"/>
</dbReference>
<name>A0A8C2GUZ2_CYPCA</name>
<dbReference type="SUPFAM" id="SSF48508">
    <property type="entry name" value="Nuclear receptor ligand-binding domain"/>
    <property type="match status" value="1"/>
</dbReference>
<dbReference type="InterPro" id="IPR050274">
    <property type="entry name" value="Nuclear_hormone_rcpt_NR2"/>
</dbReference>
<evidence type="ECO:0000256" key="7">
    <source>
        <dbReference type="ARBA" id="ARBA00023125"/>
    </source>
</evidence>
<sequence length="560" mass="62419">EGLCCRVLYQIVTEQQLAQKLQIVTAIDQAGAGKQQFILNSPTKVILTSADGSAVNQLLFTSPELTGQQIQFVTEGSEQGTTKPPVEYCVVCGDKASGRHYGAVSCEGCKGFFKRSIRKNLVYTCRGSGECVINKHHRNRCQYCRLQRCMALGMKQDSVQCERKPVEVSREKPANCAPSIEKIYIRKNLCSPLAAMPTFVSEKETARSTSLLDSNMLLNIQQSLSKLDNTILIPSSPDQNDSSQGDLGTLANVVTSLGHLSKSREMMDSSTDLSGIETMSNEDSVMMDIQREESNDVTRCGKRLCQAALLTCTHCSYNSKTDGPITVCNKCCVQLMMPLPMPDFLNLNYICESASRLLFLSMHWARSIPAFQALGSENSITLMKACWNELFALGLAQCSHIMNVETILTAIINHLQTSLDEEKLSPERVKLVMEHIWRMQEFCNSMSRMSPDAYEYAYLKAVVLFSPDHSGVDGTLQIERFQEKACMELQDYVSKVYPEDTYRLSKLLVRLPALRLMSAAVTEELFFTGLIGNVQIDSIIPYILKMESTDYNSQPISTAE</sequence>
<accession>A0A8C2GUZ2</accession>
<evidence type="ECO:0000256" key="10">
    <source>
        <dbReference type="ARBA" id="ARBA00023242"/>
    </source>
</evidence>
<evidence type="ECO:0000256" key="6">
    <source>
        <dbReference type="ARBA" id="ARBA00023015"/>
    </source>
</evidence>
<evidence type="ECO:0000256" key="8">
    <source>
        <dbReference type="ARBA" id="ARBA00023163"/>
    </source>
</evidence>
<dbReference type="Gene3D" id="3.30.50.10">
    <property type="entry name" value="Erythroid Transcription Factor GATA-1, subunit A"/>
    <property type="match status" value="1"/>
</dbReference>
<reference evidence="14" key="1">
    <citation type="submission" date="2025-08" db="UniProtKB">
        <authorList>
            <consortium name="Ensembl"/>
        </authorList>
    </citation>
    <scope>IDENTIFICATION</scope>
</reference>
<dbReference type="SMART" id="SM00399">
    <property type="entry name" value="ZnF_C4"/>
    <property type="match status" value="1"/>
</dbReference>
<keyword evidence="5 11" id="KW-0862">Zinc</keyword>
<comment type="similarity">
    <text evidence="2">Belongs to the nuclear hormone receptor family. NR2 subfamily.</text>
</comment>
<comment type="subcellular location">
    <subcellularLocation>
        <location evidence="1 11">Nucleus</location>
    </subcellularLocation>
</comment>
<dbReference type="FunFam" id="3.30.50.10:FF:000015">
    <property type="entry name" value="Nuclear receptor subfamily 2, group C, member 1"/>
    <property type="match status" value="1"/>
</dbReference>
<evidence type="ECO:0000259" key="13">
    <source>
        <dbReference type="PROSITE" id="PS51843"/>
    </source>
</evidence>
<dbReference type="GO" id="GO:0005634">
    <property type="term" value="C:nucleus"/>
    <property type="evidence" value="ECO:0007669"/>
    <property type="project" value="UniProtKB-SubCell"/>
</dbReference>
<dbReference type="InterPro" id="IPR013088">
    <property type="entry name" value="Znf_NHR/GATA"/>
</dbReference>
<dbReference type="GO" id="GO:0008270">
    <property type="term" value="F:zinc ion binding"/>
    <property type="evidence" value="ECO:0007669"/>
    <property type="project" value="UniProtKB-KW"/>
</dbReference>
<feature type="domain" description="NR LBD" evidence="13">
    <location>
        <begin position="265"/>
        <end position="547"/>
    </location>
</feature>
<evidence type="ECO:0000313" key="15">
    <source>
        <dbReference type="Proteomes" id="UP000694700"/>
    </source>
</evidence>
<dbReference type="PANTHER" id="PTHR24083">
    <property type="entry name" value="NUCLEAR HORMONE RECEPTOR"/>
    <property type="match status" value="1"/>
</dbReference>
<dbReference type="InterPro" id="IPR001628">
    <property type="entry name" value="Znf_hrmn_rcpt"/>
</dbReference>
<dbReference type="Proteomes" id="UP000694700">
    <property type="component" value="Unplaced"/>
</dbReference>
<protein>
    <submittedName>
        <fullName evidence="14">Nuclear receptor subfamily 2, group C, member 1</fullName>
    </submittedName>
</protein>
<dbReference type="Ensembl" id="ENSCCRT00015124673.1">
    <property type="protein sequence ID" value="ENSCCRP00015120844.1"/>
    <property type="gene ID" value="ENSCCRG00015047410.1"/>
</dbReference>
<dbReference type="PRINTS" id="PR00398">
    <property type="entry name" value="STRDHORMONER"/>
</dbReference>
<dbReference type="GO" id="GO:0043565">
    <property type="term" value="F:sequence-specific DNA binding"/>
    <property type="evidence" value="ECO:0007669"/>
    <property type="project" value="InterPro"/>
</dbReference>
<feature type="domain" description="Nuclear receptor" evidence="12">
    <location>
        <begin position="86"/>
        <end position="161"/>
    </location>
</feature>
<evidence type="ECO:0000256" key="5">
    <source>
        <dbReference type="ARBA" id="ARBA00022833"/>
    </source>
</evidence>
<dbReference type="InterPro" id="IPR000536">
    <property type="entry name" value="Nucl_hrmn_rcpt_lig-bd"/>
</dbReference>
<evidence type="ECO:0000256" key="11">
    <source>
        <dbReference type="RuleBase" id="RU004334"/>
    </source>
</evidence>
<dbReference type="CDD" id="cd06952">
    <property type="entry name" value="NR_LBD_TR2_like"/>
    <property type="match status" value="1"/>
</dbReference>
<keyword evidence="3 11" id="KW-0479">Metal-binding</keyword>
<dbReference type="InterPro" id="IPR048245">
    <property type="entry name" value="NR2C1/2-like_DBD"/>
</dbReference>
<dbReference type="PROSITE" id="PS00031">
    <property type="entry name" value="NUCLEAR_REC_DBD_1"/>
    <property type="match status" value="1"/>
</dbReference>
<organism evidence="14 15">
    <name type="scientific">Cyprinus carpio</name>
    <name type="common">Common carp</name>
    <dbReference type="NCBI Taxonomy" id="7962"/>
    <lineage>
        <taxon>Eukaryota</taxon>
        <taxon>Metazoa</taxon>
        <taxon>Chordata</taxon>
        <taxon>Craniata</taxon>
        <taxon>Vertebrata</taxon>
        <taxon>Euteleostomi</taxon>
        <taxon>Actinopterygii</taxon>
        <taxon>Neopterygii</taxon>
        <taxon>Teleostei</taxon>
        <taxon>Ostariophysi</taxon>
        <taxon>Cypriniformes</taxon>
        <taxon>Cyprinidae</taxon>
        <taxon>Cyprininae</taxon>
        <taxon>Cyprinus</taxon>
    </lineage>
</organism>
<evidence type="ECO:0000256" key="2">
    <source>
        <dbReference type="ARBA" id="ARBA00006421"/>
    </source>
</evidence>
<dbReference type="PRINTS" id="PR00047">
    <property type="entry name" value="STROIDFINGER"/>
</dbReference>
<keyword evidence="4 11" id="KW-0863">Zinc-finger</keyword>
<keyword evidence="8 11" id="KW-0804">Transcription</keyword>
<evidence type="ECO:0000256" key="9">
    <source>
        <dbReference type="ARBA" id="ARBA00023170"/>
    </source>
</evidence>
<dbReference type="SMART" id="SM00430">
    <property type="entry name" value="HOLI"/>
    <property type="match status" value="1"/>
</dbReference>